<protein>
    <submittedName>
        <fullName evidence="1">DMT family transporter</fullName>
    </submittedName>
</protein>
<evidence type="ECO:0000313" key="1">
    <source>
        <dbReference type="EMBL" id="TGY65740.1"/>
    </source>
</evidence>
<keyword evidence="2" id="KW-1185">Reference proteome</keyword>
<name>A0AC61R6H0_9FIRM</name>
<organism evidence="1 2">
    <name type="scientific">Dubosiella muris</name>
    <dbReference type="NCBI Taxonomy" id="3038133"/>
    <lineage>
        <taxon>Bacteria</taxon>
        <taxon>Bacillati</taxon>
        <taxon>Bacillota</taxon>
        <taxon>Erysipelotrichia</taxon>
        <taxon>Erysipelotrichales</taxon>
        <taxon>Erysipelotrichaceae</taxon>
        <taxon>Dubosiella</taxon>
    </lineage>
</organism>
<sequence>MGFGLLAGVLWALDTVVLSKALSFYEALLIAPLVAAFLHDTCSFVYLTFYHGWKKGIKKAVRVLRSKQGLWIVLASILGGPLGMSGYVSAIFFMGPSYTAAFSSLYPAFGALMAVVLFKEKLTRKQVFGMFVALGGVVALSMTPNDSIRNFPLGLGCALLCMVCWGLEGLLAQQGMKKETISSDQALWMRQGVSALGYGLVIMNLISGWELAETMVVQHHIGWIALAALAGTASYLCYYHALHQIGSTKAMPLNITYVAWSIGLSFLILGAVPSGREVLFALVVLCGAILSAS</sequence>
<proteinExistence type="predicted"/>
<gene>
    <name evidence="1" type="ORF">E5336_07095</name>
</gene>
<dbReference type="EMBL" id="SRYG01000013">
    <property type="protein sequence ID" value="TGY65740.1"/>
    <property type="molecule type" value="Genomic_DNA"/>
</dbReference>
<comment type="caution">
    <text evidence="1">The sequence shown here is derived from an EMBL/GenBank/DDBJ whole genome shotgun (WGS) entry which is preliminary data.</text>
</comment>
<reference evidence="1" key="1">
    <citation type="submission" date="2019-04" db="EMBL/GenBank/DDBJ databases">
        <title>Microbes associate with the intestines of laboratory mice.</title>
        <authorList>
            <person name="Navarre W."/>
            <person name="Wong E."/>
            <person name="Huang K."/>
            <person name="Tropini C."/>
            <person name="Ng K."/>
            <person name="Yu B."/>
        </authorList>
    </citation>
    <scope>NUCLEOTIDE SEQUENCE</scope>
    <source>
        <strain evidence="1">NM09_H32</strain>
    </source>
</reference>
<dbReference type="Proteomes" id="UP000308836">
    <property type="component" value="Unassembled WGS sequence"/>
</dbReference>
<accession>A0AC61R6H0</accession>
<evidence type="ECO:0000313" key="2">
    <source>
        <dbReference type="Proteomes" id="UP000308836"/>
    </source>
</evidence>